<comment type="caution">
    <text evidence="1">The sequence shown here is derived from an EMBL/GenBank/DDBJ whole genome shotgun (WGS) entry which is preliminary data.</text>
</comment>
<evidence type="ECO:0000313" key="2">
    <source>
        <dbReference type="Proteomes" id="UP001153332"/>
    </source>
</evidence>
<dbReference type="Proteomes" id="UP001153332">
    <property type="component" value="Unassembled WGS sequence"/>
</dbReference>
<protein>
    <submittedName>
        <fullName evidence="1">Uncharacterized protein</fullName>
    </submittedName>
</protein>
<gene>
    <name evidence="1" type="ORF">O1611_g8088</name>
</gene>
<name>A0ACC2JDK0_9PEZI</name>
<dbReference type="EMBL" id="JAPUUL010002302">
    <property type="protein sequence ID" value="KAJ8125550.1"/>
    <property type="molecule type" value="Genomic_DNA"/>
</dbReference>
<accession>A0ACC2JDK0</accession>
<sequence length="163" mass="18106">MTWEMPEKVIMSEESVAPISRALTPPSHRSSGSLRTPKFSPSSTDPIPLPRRESGHQWNMDAGWINKGKEKEVIPATDGEADTPGGSVDDDSKDKSGDKEETRPSPASMSTETIIKSQPKSSRVSMQQRLRQFWPAKVRGKSLDKTELAQEYNTNDEGHARDQ</sequence>
<proteinExistence type="predicted"/>
<organism evidence="1 2">
    <name type="scientific">Lasiodiplodia mahajangana</name>
    <dbReference type="NCBI Taxonomy" id="1108764"/>
    <lineage>
        <taxon>Eukaryota</taxon>
        <taxon>Fungi</taxon>
        <taxon>Dikarya</taxon>
        <taxon>Ascomycota</taxon>
        <taxon>Pezizomycotina</taxon>
        <taxon>Dothideomycetes</taxon>
        <taxon>Dothideomycetes incertae sedis</taxon>
        <taxon>Botryosphaeriales</taxon>
        <taxon>Botryosphaeriaceae</taxon>
        <taxon>Lasiodiplodia</taxon>
    </lineage>
</organism>
<reference evidence="1" key="1">
    <citation type="submission" date="2022-12" db="EMBL/GenBank/DDBJ databases">
        <title>Genome Sequence of Lasiodiplodia mahajangana.</title>
        <authorList>
            <person name="Buettner E."/>
        </authorList>
    </citation>
    <scope>NUCLEOTIDE SEQUENCE</scope>
    <source>
        <strain evidence="1">VT137</strain>
    </source>
</reference>
<keyword evidence="2" id="KW-1185">Reference proteome</keyword>
<evidence type="ECO:0000313" key="1">
    <source>
        <dbReference type="EMBL" id="KAJ8125550.1"/>
    </source>
</evidence>